<reference evidence="1" key="1">
    <citation type="submission" date="2024-12" db="EMBL/GenBank/DDBJ databases">
        <authorList>
            <person name="Wu N."/>
        </authorList>
    </citation>
    <scope>NUCLEOTIDE SEQUENCE</scope>
    <source>
        <strain evidence="1">P15</strain>
    </source>
</reference>
<keyword evidence="1" id="KW-0808">Transferase</keyword>
<dbReference type="Proteomes" id="UP001631969">
    <property type="component" value="Unassembled WGS sequence"/>
</dbReference>
<organism evidence="1 2">
    <name type="scientific">Paenibacillus mesotrionivorans</name>
    <dbReference type="NCBI Taxonomy" id="3160968"/>
    <lineage>
        <taxon>Bacteria</taxon>
        <taxon>Bacillati</taxon>
        <taxon>Bacillota</taxon>
        <taxon>Bacilli</taxon>
        <taxon>Bacillales</taxon>
        <taxon>Paenibacillaceae</taxon>
        <taxon>Paenibacillus</taxon>
    </lineage>
</organism>
<dbReference type="EMBL" id="JBJURJ010000002">
    <property type="protein sequence ID" value="MFM9327245.1"/>
    <property type="molecule type" value="Genomic_DNA"/>
</dbReference>
<keyword evidence="1" id="KW-0418">Kinase</keyword>
<evidence type="ECO:0000313" key="2">
    <source>
        <dbReference type="Proteomes" id="UP001631969"/>
    </source>
</evidence>
<comment type="caution">
    <text evidence="1">The sequence shown here is derived from an EMBL/GenBank/DDBJ whole genome shotgun (WGS) entry which is preliminary data.</text>
</comment>
<name>A0ACC7NSV7_9BACL</name>
<protein>
    <submittedName>
        <fullName evidence="1">Histidine kinase</fullName>
    </submittedName>
</protein>
<accession>A0ACC7NSV7</accession>
<evidence type="ECO:0000313" key="1">
    <source>
        <dbReference type="EMBL" id="MFM9327245.1"/>
    </source>
</evidence>
<keyword evidence="2" id="KW-1185">Reference proteome</keyword>
<gene>
    <name evidence="1" type="ORF">ACI1P1_02930</name>
</gene>
<proteinExistence type="predicted"/>
<sequence length="608" mass="68796">MLNQAVLLRDRPLVAKLLVYSALLVVIPMMVVGIISFNRSSTVLEEETSQASWQIIEQVKTHVEYYVRDMESDMLSMVNHPAMTALISMRTPEEVRNSGIRREVLQLMRNMAYSRNDISHVTVIMDNVAVLDTEEVRSVYPAAGMPGEYWYPLVPQVGDLIISRIIAWPDKKEPVLTIARRLVNPRTLESVGMLVVDINYKRLQEIADKVTVGRTGYMSILDLNSHYVYHPDLSQLGKQADYNVTSIMESDEGTFRTRGQGGAREFLTFSRSYALNWHFVTSVPYGELMQGRSYIGKTIIWAIVITLLAAYGIGIAFASSLVVPIRRMERYMKKVVKGDFTGTLQVDSRDEIGLLAQGLTDMVGQLVKLLDEVYESKLRETRMMLHQRETELKVLESQINPHFLYNSLETIRGMALDRGMEDISVMASSLARLLRYNLKNSSPIVTLKEELDNCEIYLKIQKYRFEEKLEYRFDVPAWLEDKQVPKFSLQPIIENCVIHGIEASLGTVMIRVSAFTGENGESFVLEIADTGPGIQPFKLRKIRDDISIRDISEGGSQIGLINVHRRIAHLFGEVYGVEIGSKPDECTWVRLRLPLGEGNTAAKTNDGG</sequence>